<keyword evidence="3" id="KW-1185">Reference proteome</keyword>
<evidence type="ECO:0000313" key="3">
    <source>
        <dbReference type="Proteomes" id="UP000288212"/>
    </source>
</evidence>
<dbReference type="PROSITE" id="PS51750">
    <property type="entry name" value="BRO_N"/>
    <property type="match status" value="1"/>
</dbReference>
<dbReference type="RefSeq" id="WP_126791041.1">
    <property type="nucleotide sequence ID" value="NZ_PIPI01000001.1"/>
</dbReference>
<evidence type="ECO:0000313" key="2">
    <source>
        <dbReference type="EMBL" id="RUO21841.1"/>
    </source>
</evidence>
<feature type="domain" description="Bro-N" evidence="1">
    <location>
        <begin position="3"/>
        <end position="117"/>
    </location>
</feature>
<dbReference type="AlphaFoldDB" id="A0A432VYV0"/>
<dbReference type="InterPro" id="IPR003497">
    <property type="entry name" value="BRO_N_domain"/>
</dbReference>
<organism evidence="2 3">
    <name type="scientific">Aliidiomarina haloalkalitolerans</name>
    <dbReference type="NCBI Taxonomy" id="859059"/>
    <lineage>
        <taxon>Bacteria</taxon>
        <taxon>Pseudomonadati</taxon>
        <taxon>Pseudomonadota</taxon>
        <taxon>Gammaproteobacteria</taxon>
        <taxon>Alteromonadales</taxon>
        <taxon>Idiomarinaceae</taxon>
        <taxon>Aliidiomarina</taxon>
    </lineage>
</organism>
<dbReference type="InterPro" id="IPR011204">
    <property type="entry name" value="Virulence_RhuM-like"/>
</dbReference>
<accession>A0A432VYV0</accession>
<name>A0A432VYV0_9GAMM</name>
<dbReference type="OrthoDB" id="9802752at2"/>
<proteinExistence type="predicted"/>
<comment type="caution">
    <text evidence="2">The sequence shown here is derived from an EMBL/GenBank/DDBJ whole genome shotgun (WGS) entry which is preliminary data.</text>
</comment>
<reference evidence="2 3" key="1">
    <citation type="journal article" date="2011" name="Front. Microbiol.">
        <title>Genomic signatures of strain selection and enhancement in Bacillus atrophaeus var. globigii, a historical biowarfare simulant.</title>
        <authorList>
            <person name="Gibbons H.S."/>
            <person name="Broomall S.M."/>
            <person name="McNew L.A."/>
            <person name="Daligault H."/>
            <person name="Chapman C."/>
            <person name="Bruce D."/>
            <person name="Karavis M."/>
            <person name="Krepps M."/>
            <person name="McGregor P.A."/>
            <person name="Hong C."/>
            <person name="Park K.H."/>
            <person name="Akmal A."/>
            <person name="Feldman A."/>
            <person name="Lin J.S."/>
            <person name="Chang W.E."/>
            <person name="Higgs B.W."/>
            <person name="Demirev P."/>
            <person name="Lindquist J."/>
            <person name="Liem A."/>
            <person name="Fochler E."/>
            <person name="Read T.D."/>
            <person name="Tapia R."/>
            <person name="Johnson S."/>
            <person name="Bishop-Lilly K.A."/>
            <person name="Detter C."/>
            <person name="Han C."/>
            <person name="Sozhamannan S."/>
            <person name="Rosenzweig C.N."/>
            <person name="Skowronski E.W."/>
        </authorList>
    </citation>
    <scope>NUCLEOTIDE SEQUENCE [LARGE SCALE GENOMIC DNA]</scope>
    <source>
        <strain evidence="2 3">AK5</strain>
    </source>
</reference>
<dbReference type="Pfam" id="PF13310">
    <property type="entry name" value="Virulence_RhuM"/>
    <property type="match status" value="1"/>
</dbReference>
<evidence type="ECO:0000259" key="1">
    <source>
        <dbReference type="PROSITE" id="PS51750"/>
    </source>
</evidence>
<dbReference type="Proteomes" id="UP000288212">
    <property type="component" value="Unassembled WGS sequence"/>
</dbReference>
<dbReference type="PANTHER" id="PTHR35810">
    <property type="entry name" value="CYTOPLASMIC PROTEIN-RELATED"/>
    <property type="match status" value="1"/>
</dbReference>
<sequence length="139" mass="15611">MTAQSIKLFTSADGKAQLEVALEKETVWLSQAQMAELFGIQRPAITKHLSNIYKSGELDKRATCSVLEHVADHGQKYKTKYYNLDAIISVGYRVNSLRATQFRQWATQTLKDHLIQGYTLTNRVCLMNTSNLAIAPGYA</sequence>
<gene>
    <name evidence="2" type="ORF">CWE06_03070</name>
</gene>
<dbReference type="PANTHER" id="PTHR35810:SF1">
    <property type="entry name" value="CYTOPLASMIC PROTEIN"/>
    <property type="match status" value="1"/>
</dbReference>
<dbReference type="EMBL" id="PIPI01000001">
    <property type="protein sequence ID" value="RUO21841.1"/>
    <property type="molecule type" value="Genomic_DNA"/>
</dbReference>
<protein>
    <recommendedName>
        <fullName evidence="1">Bro-N domain-containing protein</fullName>
    </recommendedName>
</protein>